<evidence type="ECO:0000313" key="3">
    <source>
        <dbReference type="Proteomes" id="UP000002164"/>
    </source>
</evidence>
<dbReference type="EnsemblBacteria" id="ACA40018">
    <property type="protein sequence ID" value="ACA40018"/>
    <property type="gene ID" value="Bsph_2465"/>
</dbReference>
<keyword evidence="1" id="KW-1133">Transmembrane helix</keyword>
<feature type="transmembrane region" description="Helical" evidence="1">
    <location>
        <begin position="20"/>
        <end position="38"/>
    </location>
</feature>
<dbReference type="Proteomes" id="UP000002164">
    <property type="component" value="Chromosome"/>
</dbReference>
<protein>
    <submittedName>
        <fullName evidence="2">Uncharacterized protein</fullName>
    </submittedName>
</protein>
<dbReference type="EMBL" id="CP000817">
    <property type="protein sequence ID" value="ACA40018.1"/>
    <property type="molecule type" value="Genomic_DNA"/>
</dbReference>
<dbReference type="AlphaFoldDB" id="B1HXP3"/>
<keyword evidence="1" id="KW-0812">Transmembrane</keyword>
<proteinExistence type="predicted"/>
<organism evidence="2 3">
    <name type="scientific">Lysinibacillus sphaericus (strain C3-41)</name>
    <dbReference type="NCBI Taxonomy" id="444177"/>
    <lineage>
        <taxon>Bacteria</taxon>
        <taxon>Bacillati</taxon>
        <taxon>Bacillota</taxon>
        <taxon>Bacilli</taxon>
        <taxon>Bacillales</taxon>
        <taxon>Bacillaceae</taxon>
        <taxon>Lysinibacillus</taxon>
    </lineage>
</organism>
<reference evidence="2 3" key="1">
    <citation type="journal article" date="2008" name="J. Bacteriol.">
        <title>Complete genome sequence of the mosquitocidal bacterium Bacillus sphaericus C3-41 and comparison with those of closely related Bacillus species.</title>
        <authorList>
            <person name="Hu X."/>
            <person name="Fan W."/>
            <person name="Han B."/>
            <person name="Liu H."/>
            <person name="Zheng D."/>
            <person name="Li Q."/>
            <person name="Dong W."/>
            <person name="Yan J."/>
            <person name="Gao M."/>
            <person name="Berry C."/>
            <person name="Yuan Z."/>
        </authorList>
    </citation>
    <scope>NUCLEOTIDE SEQUENCE [LARGE SCALE GENOMIC DNA]</scope>
    <source>
        <strain evidence="2 3">C3-41</strain>
    </source>
</reference>
<evidence type="ECO:0000256" key="1">
    <source>
        <dbReference type="SAM" id="Phobius"/>
    </source>
</evidence>
<name>B1HXP3_LYSSC</name>
<keyword evidence="1" id="KW-0472">Membrane</keyword>
<gene>
    <name evidence="2" type="ordered locus">Bsph_2465</name>
</gene>
<sequence>MMLSIEQEAFELEKGKCMILHNLTLTFFELGACFMLVLRKQLF</sequence>
<dbReference type="HOGENOM" id="CLU_3235684_0_0_9"/>
<accession>B1HXP3</accession>
<dbReference type="KEGG" id="lsp:Bsph_2465"/>
<evidence type="ECO:0000313" key="2">
    <source>
        <dbReference type="EMBL" id="ACA40018.1"/>
    </source>
</evidence>